<protein>
    <submittedName>
        <fullName evidence="1">Uncharacterized protein</fullName>
    </submittedName>
</protein>
<comment type="caution">
    <text evidence="1">The sequence shown here is derived from an EMBL/GenBank/DDBJ whole genome shotgun (WGS) entry which is preliminary data.</text>
</comment>
<reference evidence="1 2" key="1">
    <citation type="submission" date="2019-03" db="EMBL/GenBank/DDBJ databases">
        <title>Genomic Encyclopedia of Archaeal and Bacterial Type Strains, Phase II (KMG-II): from individual species to whole genera.</title>
        <authorList>
            <person name="Goeker M."/>
        </authorList>
    </citation>
    <scope>NUCLEOTIDE SEQUENCE [LARGE SCALE GENOMIC DNA]</scope>
    <source>
        <strain evidence="1 2">DSM 28353</strain>
    </source>
</reference>
<evidence type="ECO:0000313" key="2">
    <source>
        <dbReference type="Proteomes" id="UP000295292"/>
    </source>
</evidence>
<organism evidence="1 2">
    <name type="scientific">Sphingobacterium yanglingense</name>
    <dbReference type="NCBI Taxonomy" id="1437280"/>
    <lineage>
        <taxon>Bacteria</taxon>
        <taxon>Pseudomonadati</taxon>
        <taxon>Bacteroidota</taxon>
        <taxon>Sphingobacteriia</taxon>
        <taxon>Sphingobacteriales</taxon>
        <taxon>Sphingobacteriaceae</taxon>
        <taxon>Sphingobacterium</taxon>
    </lineage>
</organism>
<evidence type="ECO:0000313" key="1">
    <source>
        <dbReference type="EMBL" id="TDQ79539.1"/>
    </source>
</evidence>
<dbReference type="RefSeq" id="WP_133583321.1">
    <property type="nucleotide sequence ID" value="NZ_SNYV01000011.1"/>
</dbReference>
<keyword evidence="2" id="KW-1185">Reference proteome</keyword>
<sequence>MANKIQKDIYDGLLAHPNYEFKHLDRVTYDYQDSGDTKTQFCELVFIPDVSAFMLVNFTDETFQKVKEGKDSSNFLYEVGIDLLELHVDNPY</sequence>
<dbReference type="AlphaFoldDB" id="A0A4V3DE32"/>
<gene>
    <name evidence="1" type="ORF">CLV99_0982</name>
</gene>
<name>A0A4V3DE32_9SPHI</name>
<dbReference type="Proteomes" id="UP000295292">
    <property type="component" value="Unassembled WGS sequence"/>
</dbReference>
<dbReference type="EMBL" id="SNYV01000011">
    <property type="protein sequence ID" value="TDQ79539.1"/>
    <property type="molecule type" value="Genomic_DNA"/>
</dbReference>
<proteinExistence type="predicted"/>
<accession>A0A4V3DE32</accession>